<dbReference type="STRING" id="1093900.A0A507B4K3"/>
<evidence type="ECO:0000256" key="2">
    <source>
        <dbReference type="ARBA" id="ARBA00004613"/>
    </source>
</evidence>
<organism evidence="12 13">
    <name type="scientific">Thyridium curvatum</name>
    <dbReference type="NCBI Taxonomy" id="1093900"/>
    <lineage>
        <taxon>Eukaryota</taxon>
        <taxon>Fungi</taxon>
        <taxon>Dikarya</taxon>
        <taxon>Ascomycota</taxon>
        <taxon>Pezizomycotina</taxon>
        <taxon>Sordariomycetes</taxon>
        <taxon>Sordariomycetidae</taxon>
        <taxon>Thyridiales</taxon>
        <taxon>Thyridiaceae</taxon>
        <taxon>Thyridium</taxon>
    </lineage>
</organism>
<keyword evidence="4" id="KW-0964">Secreted</keyword>
<dbReference type="InParanoid" id="A0A507B4K3"/>
<evidence type="ECO:0000256" key="7">
    <source>
        <dbReference type="ARBA" id="ARBA00023157"/>
    </source>
</evidence>
<evidence type="ECO:0000256" key="4">
    <source>
        <dbReference type="ARBA" id="ARBA00022525"/>
    </source>
</evidence>
<evidence type="ECO:0000256" key="3">
    <source>
        <dbReference type="ARBA" id="ARBA00010031"/>
    </source>
</evidence>
<dbReference type="AlphaFoldDB" id="A0A507B4K3"/>
<keyword evidence="9" id="KW-0408">Iron</keyword>
<proteinExistence type="inferred from homology"/>
<dbReference type="Proteomes" id="UP000319257">
    <property type="component" value="Unassembled WGS sequence"/>
</dbReference>
<dbReference type="RefSeq" id="XP_030999766.1">
    <property type="nucleotide sequence ID" value="XM_031134652.1"/>
</dbReference>
<feature type="binding site" description="axial binding residue" evidence="9">
    <location>
        <position position="50"/>
    </location>
    <ligand>
        <name>heme</name>
        <dbReference type="ChEBI" id="CHEBI:30413"/>
    </ligand>
    <ligandPart>
        <name>Fe</name>
        <dbReference type="ChEBI" id="CHEBI:18248"/>
    </ligandPart>
</feature>
<keyword evidence="8" id="KW-0449">Lipoprotein</keyword>
<keyword evidence="6 10" id="KW-0732">Signal</keyword>
<evidence type="ECO:0000313" key="13">
    <source>
        <dbReference type="Proteomes" id="UP000319257"/>
    </source>
</evidence>
<keyword evidence="9" id="KW-0479">Metal-binding</keyword>
<accession>A0A507B4K3</accession>
<dbReference type="PROSITE" id="PS52012">
    <property type="entry name" value="CFEM"/>
    <property type="match status" value="1"/>
</dbReference>
<sequence length="109" mass="10824">MQLTTLFVAALSAAVATAQCNTSEPPPIPTCAQNCIASAASAIGCTSPTDFACQCKSASQFAPQVTPCLISKCGGEVALSISAVASSMCANCGPPPMPTPAPETVAFRA</sequence>
<evidence type="ECO:0000256" key="6">
    <source>
        <dbReference type="ARBA" id="ARBA00022729"/>
    </source>
</evidence>
<dbReference type="Pfam" id="PF05730">
    <property type="entry name" value="CFEM"/>
    <property type="match status" value="1"/>
</dbReference>
<evidence type="ECO:0000256" key="9">
    <source>
        <dbReference type="PROSITE-ProRule" id="PRU01356"/>
    </source>
</evidence>
<keyword evidence="9" id="KW-0349">Heme</keyword>
<keyword evidence="5" id="KW-0325">Glycoprotein</keyword>
<dbReference type="GeneID" id="41979321"/>
<feature type="domain" description="CFEM" evidence="11">
    <location>
        <begin position="1"/>
        <end position="109"/>
    </location>
</feature>
<dbReference type="GO" id="GO:0098552">
    <property type="term" value="C:side of membrane"/>
    <property type="evidence" value="ECO:0007669"/>
    <property type="project" value="UniProtKB-KW"/>
</dbReference>
<keyword evidence="5" id="KW-0336">GPI-anchor</keyword>
<comment type="caution">
    <text evidence="12">The sequence shown here is derived from an EMBL/GenBank/DDBJ whole genome shotgun (WGS) entry which is preliminary data.</text>
</comment>
<evidence type="ECO:0000256" key="5">
    <source>
        <dbReference type="ARBA" id="ARBA00022622"/>
    </source>
</evidence>
<comment type="similarity">
    <text evidence="3">Belongs to the RBT5 family.</text>
</comment>
<dbReference type="InterPro" id="IPR008427">
    <property type="entry name" value="Extracellular_membr_CFEM_dom"/>
</dbReference>
<dbReference type="OrthoDB" id="3767534at2759"/>
<evidence type="ECO:0000256" key="8">
    <source>
        <dbReference type="ARBA" id="ARBA00023288"/>
    </source>
</evidence>
<evidence type="ECO:0000256" key="1">
    <source>
        <dbReference type="ARBA" id="ARBA00004589"/>
    </source>
</evidence>
<reference evidence="12 13" key="1">
    <citation type="submission" date="2019-06" db="EMBL/GenBank/DDBJ databases">
        <title>Draft genome sequence of the filamentous fungus Phialemoniopsis curvata isolated from diesel fuel.</title>
        <authorList>
            <person name="Varaljay V.A."/>
            <person name="Lyon W.J."/>
            <person name="Crouch A.L."/>
            <person name="Drake C.E."/>
            <person name="Hollomon J.M."/>
            <person name="Nadeau L.J."/>
            <person name="Nunn H.S."/>
            <person name="Stevenson B.S."/>
            <person name="Bojanowski C.L."/>
            <person name="Crookes-Goodson W.J."/>
        </authorList>
    </citation>
    <scope>NUCLEOTIDE SEQUENCE [LARGE SCALE GENOMIC DNA]</scope>
    <source>
        <strain evidence="12 13">D216</strain>
    </source>
</reference>
<evidence type="ECO:0000256" key="10">
    <source>
        <dbReference type="SAM" id="SignalP"/>
    </source>
</evidence>
<comment type="caution">
    <text evidence="9">Lacks conserved residue(s) required for the propagation of feature annotation.</text>
</comment>
<feature type="chain" id="PRO_5021278859" description="CFEM domain-containing protein" evidence="10">
    <location>
        <begin position="19"/>
        <end position="109"/>
    </location>
</feature>
<comment type="subcellular location">
    <subcellularLocation>
        <location evidence="1">Membrane</location>
        <topology evidence="1">Lipid-anchor</topology>
        <topology evidence="1">GPI-anchor</topology>
    </subcellularLocation>
    <subcellularLocation>
        <location evidence="2">Secreted</location>
    </subcellularLocation>
</comment>
<evidence type="ECO:0000313" key="12">
    <source>
        <dbReference type="EMBL" id="TPX18055.1"/>
    </source>
</evidence>
<keyword evidence="5" id="KW-0472">Membrane</keyword>
<keyword evidence="7" id="KW-1015">Disulfide bond</keyword>
<evidence type="ECO:0000259" key="11">
    <source>
        <dbReference type="PROSITE" id="PS52012"/>
    </source>
</evidence>
<feature type="signal peptide" evidence="10">
    <location>
        <begin position="1"/>
        <end position="18"/>
    </location>
</feature>
<dbReference type="GO" id="GO:0005576">
    <property type="term" value="C:extracellular region"/>
    <property type="evidence" value="ECO:0007669"/>
    <property type="project" value="UniProtKB-SubCell"/>
</dbReference>
<name>A0A507B4K3_9PEZI</name>
<gene>
    <name evidence="12" type="ORF">E0L32_011874</name>
</gene>
<protein>
    <recommendedName>
        <fullName evidence="11">CFEM domain-containing protein</fullName>
    </recommendedName>
</protein>
<keyword evidence="13" id="KW-1185">Reference proteome</keyword>
<dbReference type="GO" id="GO:0046872">
    <property type="term" value="F:metal ion binding"/>
    <property type="evidence" value="ECO:0007669"/>
    <property type="project" value="UniProtKB-UniRule"/>
</dbReference>
<dbReference type="EMBL" id="SKBQ01000122">
    <property type="protein sequence ID" value="TPX18055.1"/>
    <property type="molecule type" value="Genomic_DNA"/>
</dbReference>
<dbReference type="SMART" id="SM00747">
    <property type="entry name" value="CFEM"/>
    <property type="match status" value="1"/>
</dbReference>